<reference evidence="1" key="3">
    <citation type="submission" date="2022-12" db="EMBL/GenBank/DDBJ databases">
        <authorList>
            <person name="Sun Q."/>
            <person name="Zhou Y."/>
        </authorList>
    </citation>
    <scope>NUCLEOTIDE SEQUENCE</scope>
    <source>
        <strain evidence="1">CGMCC 1.15034</strain>
    </source>
</reference>
<keyword evidence="3" id="KW-1185">Reference proteome</keyword>
<protein>
    <submittedName>
        <fullName evidence="1">Uncharacterized protein</fullName>
    </submittedName>
</protein>
<organism evidence="1 4">
    <name type="scientific">Bradyrhizobium guangdongense</name>
    <dbReference type="NCBI Taxonomy" id="1325090"/>
    <lineage>
        <taxon>Bacteria</taxon>
        <taxon>Pseudomonadati</taxon>
        <taxon>Pseudomonadota</taxon>
        <taxon>Alphaproteobacteria</taxon>
        <taxon>Hyphomicrobiales</taxon>
        <taxon>Nitrobacteraceae</taxon>
        <taxon>Bradyrhizobium</taxon>
    </lineage>
</organism>
<name>A0A410UZH3_9BRAD</name>
<reference evidence="2 3" key="2">
    <citation type="submission" date="2018-06" db="EMBL/GenBank/DDBJ databases">
        <title>Comparative genomics of rhizobia nodulating Arachis hypogaea in China.</title>
        <authorList>
            <person name="Li Y."/>
        </authorList>
    </citation>
    <scope>NUCLEOTIDE SEQUENCE [LARGE SCALE GENOMIC DNA]</scope>
    <source>
        <strain evidence="2 3">CCBAU 51658</strain>
    </source>
</reference>
<evidence type="ECO:0000313" key="1">
    <source>
        <dbReference type="EMBL" id="GGI27846.1"/>
    </source>
</evidence>
<proteinExistence type="predicted"/>
<evidence type="ECO:0000313" key="2">
    <source>
        <dbReference type="EMBL" id="QOZ57894.1"/>
    </source>
</evidence>
<evidence type="ECO:0000313" key="4">
    <source>
        <dbReference type="Proteomes" id="UP000625079"/>
    </source>
</evidence>
<gene>
    <name evidence="1" type="ORF">GCM10010987_46430</name>
    <name evidence="2" type="ORF">XH86_03350</name>
</gene>
<dbReference type="EMBL" id="CP030057">
    <property type="protein sequence ID" value="QOZ57894.1"/>
    <property type="molecule type" value="Genomic_DNA"/>
</dbReference>
<dbReference type="EMBL" id="BMHC01000011">
    <property type="protein sequence ID" value="GGI27846.1"/>
    <property type="molecule type" value="Genomic_DNA"/>
</dbReference>
<dbReference type="Proteomes" id="UP000593880">
    <property type="component" value="Chromosome"/>
</dbReference>
<evidence type="ECO:0000313" key="3">
    <source>
        <dbReference type="Proteomes" id="UP000593880"/>
    </source>
</evidence>
<reference evidence="1" key="1">
    <citation type="journal article" date="2014" name="Int. J. Syst. Evol. Microbiol.">
        <title>Complete genome sequence of Corynebacterium casei LMG S-19264T (=DSM 44701T), isolated from a smear-ripened cheese.</title>
        <authorList>
            <consortium name="US DOE Joint Genome Institute (JGI-PGF)"/>
            <person name="Walter F."/>
            <person name="Albersmeier A."/>
            <person name="Kalinowski J."/>
            <person name="Ruckert C."/>
        </authorList>
    </citation>
    <scope>NUCLEOTIDE SEQUENCE</scope>
    <source>
        <strain evidence="1">CGMCC 1.15034</strain>
    </source>
</reference>
<dbReference type="Proteomes" id="UP000625079">
    <property type="component" value="Unassembled WGS sequence"/>
</dbReference>
<accession>A0A410UZH3</accession>
<dbReference type="RefSeq" id="WP_128963637.1">
    <property type="nucleotide sequence ID" value="NZ_BMHC01000011.1"/>
</dbReference>
<dbReference type="AlphaFoldDB" id="A0A410UZH3"/>
<sequence length="187" mass="21673">MTFTIWDNHRGEYWDSDEHGRPREFESRVAAERARENFIANKDRQDDWRCRMDIHQVDANLCFHLRGKWEGDHRLYLYPVLLPVYFEDVPAAHWRLYANDGSELGPGSQVRTFRGELTQLVRLLPPHKLASEGKVTCRNRLGGEDRRSASVIGGTYRYVPPLNDLNEAGLRWASSGRWKAPPLLTLA</sequence>